<keyword evidence="2" id="KW-1185">Reference proteome</keyword>
<sequence>MSGKLKKSSGLIIGNEERRVEKLLNAPLVYFAIQLAYFFSENPERACPRMGEALGA</sequence>
<gene>
    <name evidence="1" type="ORF">KSB_12330</name>
</gene>
<proteinExistence type="predicted"/>
<organism evidence="1 2">
    <name type="scientific">Ktedonobacter robiniae</name>
    <dbReference type="NCBI Taxonomy" id="2778365"/>
    <lineage>
        <taxon>Bacteria</taxon>
        <taxon>Bacillati</taxon>
        <taxon>Chloroflexota</taxon>
        <taxon>Ktedonobacteria</taxon>
        <taxon>Ktedonobacterales</taxon>
        <taxon>Ktedonobacteraceae</taxon>
        <taxon>Ktedonobacter</taxon>
    </lineage>
</organism>
<accession>A0ABQ3UJA4</accession>
<comment type="caution">
    <text evidence="1">The sequence shown here is derived from an EMBL/GenBank/DDBJ whole genome shotgun (WGS) entry which is preliminary data.</text>
</comment>
<name>A0ABQ3UJA4_9CHLR</name>
<evidence type="ECO:0000313" key="1">
    <source>
        <dbReference type="EMBL" id="GHO52758.1"/>
    </source>
</evidence>
<dbReference type="EMBL" id="BNJG01000001">
    <property type="protein sequence ID" value="GHO52758.1"/>
    <property type="molecule type" value="Genomic_DNA"/>
</dbReference>
<evidence type="ECO:0000313" key="2">
    <source>
        <dbReference type="Proteomes" id="UP000654345"/>
    </source>
</evidence>
<protein>
    <submittedName>
        <fullName evidence="1">Uncharacterized protein</fullName>
    </submittedName>
</protein>
<reference evidence="1 2" key="1">
    <citation type="journal article" date="2021" name="Int. J. Syst. Evol. Microbiol.">
        <title>Reticulibacter mediterranei gen. nov., sp. nov., within the new family Reticulibacteraceae fam. nov., and Ktedonospora formicarum gen. nov., sp. nov., Ktedonobacter robiniae sp. nov., Dictyobacter formicarum sp. nov. and Dictyobacter arantiisoli sp. nov., belonging to the class Ktedonobacteria.</title>
        <authorList>
            <person name="Yabe S."/>
            <person name="Zheng Y."/>
            <person name="Wang C.M."/>
            <person name="Sakai Y."/>
            <person name="Abe K."/>
            <person name="Yokota A."/>
            <person name="Donadio S."/>
            <person name="Cavaletti L."/>
            <person name="Monciardini P."/>
        </authorList>
    </citation>
    <scope>NUCLEOTIDE SEQUENCE [LARGE SCALE GENOMIC DNA]</scope>
    <source>
        <strain evidence="1 2">SOSP1-30</strain>
    </source>
</reference>
<dbReference type="Proteomes" id="UP000654345">
    <property type="component" value="Unassembled WGS sequence"/>
</dbReference>